<dbReference type="AlphaFoldDB" id="A0A8B6E4M1"/>
<evidence type="ECO:0000256" key="1">
    <source>
        <dbReference type="SAM" id="MobiDB-lite"/>
    </source>
</evidence>
<organism evidence="2 3">
    <name type="scientific">Mytilus galloprovincialis</name>
    <name type="common">Mediterranean mussel</name>
    <dbReference type="NCBI Taxonomy" id="29158"/>
    <lineage>
        <taxon>Eukaryota</taxon>
        <taxon>Metazoa</taxon>
        <taxon>Spiralia</taxon>
        <taxon>Lophotrochozoa</taxon>
        <taxon>Mollusca</taxon>
        <taxon>Bivalvia</taxon>
        <taxon>Autobranchia</taxon>
        <taxon>Pteriomorphia</taxon>
        <taxon>Mytilida</taxon>
        <taxon>Mytiloidea</taxon>
        <taxon>Mytilidae</taxon>
        <taxon>Mytilinae</taxon>
        <taxon>Mytilus</taxon>
    </lineage>
</organism>
<reference evidence="2" key="1">
    <citation type="submission" date="2018-11" db="EMBL/GenBank/DDBJ databases">
        <authorList>
            <person name="Alioto T."/>
            <person name="Alioto T."/>
        </authorList>
    </citation>
    <scope>NUCLEOTIDE SEQUENCE</scope>
</reference>
<dbReference type="Proteomes" id="UP000596742">
    <property type="component" value="Unassembled WGS sequence"/>
</dbReference>
<feature type="compositionally biased region" description="Polar residues" evidence="1">
    <location>
        <begin position="46"/>
        <end position="58"/>
    </location>
</feature>
<evidence type="ECO:0000313" key="2">
    <source>
        <dbReference type="EMBL" id="VDI28853.1"/>
    </source>
</evidence>
<feature type="non-terminal residue" evidence="2">
    <location>
        <position position="76"/>
    </location>
</feature>
<proteinExistence type="predicted"/>
<evidence type="ECO:0000313" key="3">
    <source>
        <dbReference type="Proteomes" id="UP000596742"/>
    </source>
</evidence>
<feature type="region of interest" description="Disordered" evidence="1">
    <location>
        <begin position="1"/>
        <end position="76"/>
    </location>
</feature>
<sequence length="76" mass="8399">DEDDTSEASNGGDQQEGIGGLNKKKKEDRYREQSGGSEVQPEMSGSHRTQSSLMKSKSNGGGHRPDERLRPKKRKL</sequence>
<accession>A0A8B6E4M1</accession>
<protein>
    <submittedName>
        <fullName evidence="2">Uncharacterized protein</fullName>
    </submittedName>
</protein>
<dbReference type="EMBL" id="UYJE01004539">
    <property type="protein sequence ID" value="VDI28853.1"/>
    <property type="molecule type" value="Genomic_DNA"/>
</dbReference>
<comment type="caution">
    <text evidence="2">The sequence shown here is derived from an EMBL/GenBank/DDBJ whole genome shotgun (WGS) entry which is preliminary data.</text>
</comment>
<keyword evidence="3" id="KW-1185">Reference proteome</keyword>
<gene>
    <name evidence="2" type="ORF">MGAL_10B012784</name>
</gene>
<name>A0A8B6E4M1_MYTGA</name>
<feature type="non-terminal residue" evidence="2">
    <location>
        <position position="1"/>
    </location>
</feature>